<dbReference type="AlphaFoldDB" id="A0A8J2P376"/>
<organism evidence="1 2">
    <name type="scientific">Allacma fusca</name>
    <dbReference type="NCBI Taxonomy" id="39272"/>
    <lineage>
        <taxon>Eukaryota</taxon>
        <taxon>Metazoa</taxon>
        <taxon>Ecdysozoa</taxon>
        <taxon>Arthropoda</taxon>
        <taxon>Hexapoda</taxon>
        <taxon>Collembola</taxon>
        <taxon>Symphypleona</taxon>
        <taxon>Sminthuridae</taxon>
        <taxon>Allacma</taxon>
    </lineage>
</organism>
<proteinExistence type="predicted"/>
<keyword evidence="2" id="KW-1185">Reference proteome</keyword>
<accession>A0A8J2P376</accession>
<dbReference type="Proteomes" id="UP000708208">
    <property type="component" value="Unassembled WGS sequence"/>
</dbReference>
<gene>
    <name evidence="1" type="ORF">AFUS01_LOCUS18938</name>
</gene>
<evidence type="ECO:0000313" key="1">
    <source>
        <dbReference type="EMBL" id="CAG7730280.1"/>
    </source>
</evidence>
<sequence>MHQFGKSVQFIQQSDGTSIGIVATQKFTSYENSTSHTTIISDSNTNGLTVGLLADEIDIRGSYRLDIRAGRKYA</sequence>
<name>A0A8J2P376_9HEXA</name>
<evidence type="ECO:0000313" key="2">
    <source>
        <dbReference type="Proteomes" id="UP000708208"/>
    </source>
</evidence>
<reference evidence="1" key="1">
    <citation type="submission" date="2021-06" db="EMBL/GenBank/DDBJ databases">
        <authorList>
            <person name="Hodson N. C."/>
            <person name="Mongue J. A."/>
            <person name="Jaron S. K."/>
        </authorList>
    </citation>
    <scope>NUCLEOTIDE SEQUENCE</scope>
</reference>
<protein>
    <submittedName>
        <fullName evidence="1">Uncharacterized protein</fullName>
    </submittedName>
</protein>
<dbReference type="EMBL" id="CAJVCH010191942">
    <property type="protein sequence ID" value="CAG7730280.1"/>
    <property type="molecule type" value="Genomic_DNA"/>
</dbReference>
<comment type="caution">
    <text evidence="1">The sequence shown here is derived from an EMBL/GenBank/DDBJ whole genome shotgun (WGS) entry which is preliminary data.</text>
</comment>